<evidence type="ECO:0000313" key="2">
    <source>
        <dbReference type="EMBL" id="MCS5720172.1"/>
    </source>
</evidence>
<dbReference type="EMBL" id="JANLCM010000002">
    <property type="protein sequence ID" value="MCS5720172.1"/>
    <property type="molecule type" value="Genomic_DNA"/>
</dbReference>
<sequence>MTGAATHPVAAGTGSTTGASTDRGRNRVTSKALNRVVAAVTADALGVQVNRVGVHLADERGLLALTVTAPIRVVSLARRRSGLLDRTGGSIVERAARAQETIRDRVNELTGSAIGRVTVRLTAADIQPEERVR</sequence>
<evidence type="ECO:0000313" key="3">
    <source>
        <dbReference type="Proteomes" id="UP001165584"/>
    </source>
</evidence>
<accession>A0ABT2GVD5</accession>
<feature type="compositionally biased region" description="Low complexity" evidence="1">
    <location>
        <begin position="10"/>
        <end position="21"/>
    </location>
</feature>
<protein>
    <recommendedName>
        <fullName evidence="4">Asp23/Gls24 family envelope stress response protein</fullName>
    </recommendedName>
</protein>
<evidence type="ECO:0008006" key="4">
    <source>
        <dbReference type="Google" id="ProtNLM"/>
    </source>
</evidence>
<organism evidence="2 3">
    <name type="scientific">Herbiconiux aconitum</name>
    <dbReference type="NCBI Taxonomy" id="2970913"/>
    <lineage>
        <taxon>Bacteria</taxon>
        <taxon>Bacillati</taxon>
        <taxon>Actinomycetota</taxon>
        <taxon>Actinomycetes</taxon>
        <taxon>Micrococcales</taxon>
        <taxon>Microbacteriaceae</taxon>
        <taxon>Herbiconiux</taxon>
    </lineage>
</organism>
<dbReference type="Proteomes" id="UP001165584">
    <property type="component" value="Unassembled WGS sequence"/>
</dbReference>
<comment type="caution">
    <text evidence="2">The sequence shown here is derived from an EMBL/GenBank/DDBJ whole genome shotgun (WGS) entry which is preliminary data.</text>
</comment>
<reference evidence="2" key="1">
    <citation type="submission" date="2022-08" db="EMBL/GenBank/DDBJ databases">
        <authorList>
            <person name="Deng Y."/>
            <person name="Han X.-F."/>
            <person name="Zhang Y.-Q."/>
        </authorList>
    </citation>
    <scope>NUCLEOTIDE SEQUENCE</scope>
    <source>
        <strain evidence="2">CPCC 205763</strain>
    </source>
</reference>
<dbReference type="RefSeq" id="WP_259510094.1">
    <property type="nucleotide sequence ID" value="NZ_JANLCM010000002.1"/>
</dbReference>
<proteinExistence type="predicted"/>
<feature type="region of interest" description="Disordered" evidence="1">
    <location>
        <begin position="1"/>
        <end position="27"/>
    </location>
</feature>
<gene>
    <name evidence="2" type="ORF">N1027_18730</name>
</gene>
<keyword evidence="3" id="KW-1185">Reference proteome</keyword>
<evidence type="ECO:0000256" key="1">
    <source>
        <dbReference type="SAM" id="MobiDB-lite"/>
    </source>
</evidence>
<name>A0ABT2GVD5_9MICO</name>